<feature type="repeat" description="Solcar" evidence="9">
    <location>
        <begin position="291"/>
        <end position="381"/>
    </location>
</feature>
<feature type="compositionally biased region" description="Low complexity" evidence="10">
    <location>
        <begin position="36"/>
        <end position="48"/>
    </location>
</feature>
<keyword evidence="3" id="KW-0813">Transport</keyword>
<feature type="compositionally biased region" description="Basic and acidic residues" evidence="10">
    <location>
        <begin position="16"/>
        <end position="28"/>
    </location>
</feature>
<organism evidence="11 12">
    <name type="scientific">Coemansia erecta</name>
    <dbReference type="NCBI Taxonomy" id="147472"/>
    <lineage>
        <taxon>Eukaryota</taxon>
        <taxon>Fungi</taxon>
        <taxon>Fungi incertae sedis</taxon>
        <taxon>Zoopagomycota</taxon>
        <taxon>Kickxellomycotina</taxon>
        <taxon>Kickxellomycetes</taxon>
        <taxon>Kickxellales</taxon>
        <taxon>Kickxellaceae</taxon>
        <taxon>Coemansia</taxon>
    </lineage>
</organism>
<gene>
    <name evidence="11" type="ORF">LPJ53_000507</name>
</gene>
<evidence type="ECO:0000256" key="9">
    <source>
        <dbReference type="PROSITE-ProRule" id="PRU00282"/>
    </source>
</evidence>
<keyword evidence="4 9" id="KW-0812">Transmembrane</keyword>
<evidence type="ECO:0000256" key="3">
    <source>
        <dbReference type="ARBA" id="ARBA00022448"/>
    </source>
</evidence>
<evidence type="ECO:0000313" key="11">
    <source>
        <dbReference type="EMBL" id="KAJ1725280.1"/>
    </source>
</evidence>
<proteinExistence type="inferred from homology"/>
<evidence type="ECO:0000256" key="1">
    <source>
        <dbReference type="ARBA" id="ARBA00004225"/>
    </source>
</evidence>
<keyword evidence="5" id="KW-0677">Repeat</keyword>
<evidence type="ECO:0000256" key="7">
    <source>
        <dbReference type="ARBA" id="ARBA00023128"/>
    </source>
</evidence>
<evidence type="ECO:0008006" key="13">
    <source>
        <dbReference type="Google" id="ProtNLM"/>
    </source>
</evidence>
<sequence length="715" mass="78662">MSHRDDKLLTCGQEAQADRPIESRKSGDMDNSSVADTITGTSTIQTDTPGPGQLSPSLALWRVALYENRTLVSAITAAVTGMLAGYPFDSLKTRMQTHYYPSLLACARRSIADEGIRGLYRGLLPPLVTASAAKSMSFSVFEQTKQWLRRHDPYKHKRNPLRLPDFQRKTVGSVALTAGISGSISGAVIAAMCCPLELIKVQMQLANLLSKEARVTPAAVQPAGRRNSTAPKWARSNLSVCREIIRHKGVMGLYYGIGLHIVRDSSGTAIYFASYETVKETLRRLTGSDTTGPLTHMLAGGTCGVVSWLLIFPVDLIKSTMQSQVLKPKDIQEFKSAWQCVGAIYRKLGFSGFYRGISVSLIRAFPIHGLNFVVYEWARSQEVAYLSPMNYNNNYYNDNQGGYGGYDQQQQQGYGQQQQGYEYNNQQQPGYGGYDQQPQQNYGQQQPGYNQYGGPPRQPAFGGPTDSYNQQSYNTNKKAGEFALSDFSEDMSVEALVSRFAGGNVDSTTLSQVKVSDTTERDLQGFDFNEMKELGQRSLDSSGDMDLDRGLFSGFGGGHGESKKTHQLIGGAAAWAAVNWYQNKSRNEGKKVNHGFIKKLVVAFAAAQAIKYWEKNSGSFQQGVSRDRAIQEATRNASLAADMLDPNVAPQGYDYKQYNTGESSSFDKMGGGDSQPQGRNQGYPQDNYNQGGYNQGGYNQNYGQPGGGFNNNYQY</sequence>
<keyword evidence="8 9" id="KW-0472">Membrane</keyword>
<keyword evidence="6" id="KW-1133">Transmembrane helix</keyword>
<feature type="compositionally biased region" description="Low complexity" evidence="10">
    <location>
        <begin position="423"/>
        <end position="454"/>
    </location>
</feature>
<feature type="compositionally biased region" description="Low complexity" evidence="10">
    <location>
        <begin position="680"/>
        <end position="703"/>
    </location>
</feature>
<dbReference type="Gene3D" id="1.50.40.10">
    <property type="entry name" value="Mitochondrial carrier domain"/>
    <property type="match status" value="2"/>
</dbReference>
<evidence type="ECO:0000256" key="10">
    <source>
        <dbReference type="SAM" id="MobiDB-lite"/>
    </source>
</evidence>
<dbReference type="AlphaFoldDB" id="A0A9W7Y8D1"/>
<feature type="repeat" description="Solcar" evidence="9">
    <location>
        <begin position="68"/>
        <end position="147"/>
    </location>
</feature>
<dbReference type="InterPro" id="IPR023395">
    <property type="entry name" value="MCP_dom_sf"/>
</dbReference>
<dbReference type="PANTHER" id="PTHR45624:SF9">
    <property type="entry name" value="CARRIER PROTEIN, PUTATIVE (AFU_ORTHOLOGUE AFUA_4G06390)-RELATED"/>
    <property type="match status" value="1"/>
</dbReference>
<name>A0A9W7Y8D1_9FUNG</name>
<dbReference type="EMBL" id="JANBOJ010000008">
    <property type="protein sequence ID" value="KAJ1725280.1"/>
    <property type="molecule type" value="Genomic_DNA"/>
</dbReference>
<keyword evidence="7" id="KW-0496">Mitochondrion</keyword>
<feature type="region of interest" description="Disordered" evidence="10">
    <location>
        <begin position="651"/>
        <end position="715"/>
    </location>
</feature>
<comment type="subcellular location">
    <subcellularLocation>
        <location evidence="1">Mitochondrion membrane</location>
        <topology evidence="1">Multi-pass membrane protein</topology>
    </subcellularLocation>
</comment>
<evidence type="ECO:0000256" key="2">
    <source>
        <dbReference type="ARBA" id="ARBA00006375"/>
    </source>
</evidence>
<dbReference type="PROSITE" id="PS50920">
    <property type="entry name" value="SOLCAR"/>
    <property type="match status" value="3"/>
</dbReference>
<dbReference type="OrthoDB" id="2382881at2759"/>
<accession>A0A9W7Y8D1</accession>
<dbReference type="PANTHER" id="PTHR45624">
    <property type="entry name" value="MITOCHONDRIAL BASIC AMINO ACIDS TRANSPORTER-RELATED"/>
    <property type="match status" value="1"/>
</dbReference>
<evidence type="ECO:0000256" key="4">
    <source>
        <dbReference type="ARBA" id="ARBA00022692"/>
    </source>
</evidence>
<dbReference type="Pfam" id="PF12585">
    <property type="entry name" value="DUF3759"/>
    <property type="match status" value="1"/>
</dbReference>
<feature type="compositionally biased region" description="Polar residues" evidence="10">
    <location>
        <begin position="657"/>
        <end position="666"/>
    </location>
</feature>
<keyword evidence="12" id="KW-1185">Reference proteome</keyword>
<dbReference type="InterPro" id="IPR018108">
    <property type="entry name" value="MCP_transmembrane"/>
</dbReference>
<evidence type="ECO:0000256" key="8">
    <source>
        <dbReference type="ARBA" id="ARBA00023136"/>
    </source>
</evidence>
<evidence type="ECO:0000313" key="12">
    <source>
        <dbReference type="Proteomes" id="UP001149813"/>
    </source>
</evidence>
<dbReference type="InterPro" id="IPR050567">
    <property type="entry name" value="Mitochondrial_Carrier"/>
</dbReference>
<comment type="similarity">
    <text evidence="2">Belongs to the mitochondrial carrier (TC 2.A.29) family.</text>
</comment>
<evidence type="ECO:0000256" key="5">
    <source>
        <dbReference type="ARBA" id="ARBA00022737"/>
    </source>
</evidence>
<comment type="caution">
    <text evidence="11">The sequence shown here is derived from an EMBL/GenBank/DDBJ whole genome shotgun (WGS) entry which is preliminary data.</text>
</comment>
<dbReference type="InterPro" id="IPR022234">
    <property type="entry name" value="DUF3759"/>
</dbReference>
<feature type="region of interest" description="Disordered" evidence="10">
    <location>
        <begin position="1"/>
        <end position="51"/>
    </location>
</feature>
<evidence type="ECO:0000256" key="6">
    <source>
        <dbReference type="ARBA" id="ARBA00022989"/>
    </source>
</evidence>
<dbReference type="GO" id="GO:0022857">
    <property type="term" value="F:transmembrane transporter activity"/>
    <property type="evidence" value="ECO:0007669"/>
    <property type="project" value="TreeGrafter"/>
</dbReference>
<dbReference type="GO" id="GO:0031966">
    <property type="term" value="C:mitochondrial membrane"/>
    <property type="evidence" value="ECO:0007669"/>
    <property type="project" value="UniProtKB-SubCell"/>
</dbReference>
<dbReference type="SUPFAM" id="SSF103506">
    <property type="entry name" value="Mitochondrial carrier"/>
    <property type="match status" value="1"/>
</dbReference>
<dbReference type="Proteomes" id="UP001149813">
    <property type="component" value="Unassembled WGS sequence"/>
</dbReference>
<reference evidence="11" key="1">
    <citation type="submission" date="2022-07" db="EMBL/GenBank/DDBJ databases">
        <title>Phylogenomic reconstructions and comparative analyses of Kickxellomycotina fungi.</title>
        <authorList>
            <person name="Reynolds N.K."/>
            <person name="Stajich J.E."/>
            <person name="Barry K."/>
            <person name="Grigoriev I.V."/>
            <person name="Crous P."/>
            <person name="Smith M.E."/>
        </authorList>
    </citation>
    <scope>NUCLEOTIDE SEQUENCE</scope>
    <source>
        <strain evidence="11">NBRC 32514</strain>
    </source>
</reference>
<feature type="region of interest" description="Disordered" evidence="10">
    <location>
        <begin position="423"/>
        <end position="473"/>
    </location>
</feature>
<feature type="repeat" description="Solcar" evidence="9">
    <location>
        <begin position="173"/>
        <end position="281"/>
    </location>
</feature>
<dbReference type="Pfam" id="PF00153">
    <property type="entry name" value="Mito_carr"/>
    <property type="match status" value="3"/>
</dbReference>
<protein>
    <recommendedName>
        <fullName evidence="13">Mitochondrial carrier</fullName>
    </recommendedName>
</protein>